<name>A0A2P7B657_9HYPH</name>
<gene>
    <name evidence="2" type="ORF">CU103_20785</name>
</gene>
<evidence type="ECO:0000259" key="1">
    <source>
        <dbReference type="Pfam" id="PF00535"/>
    </source>
</evidence>
<reference evidence="3" key="1">
    <citation type="submission" date="2017-11" db="EMBL/GenBank/DDBJ databases">
        <authorList>
            <person name="Kuznetsova I."/>
            <person name="Sazanova A."/>
            <person name="Chirak E."/>
            <person name="Safronova V."/>
            <person name="Willems A."/>
        </authorList>
    </citation>
    <scope>NUCLEOTIDE SEQUENCE [LARGE SCALE GENOMIC DNA]</scope>
    <source>
        <strain evidence="3">CCBAU 03422</strain>
    </source>
</reference>
<dbReference type="GO" id="GO:0044010">
    <property type="term" value="P:single-species biofilm formation"/>
    <property type="evidence" value="ECO:0007669"/>
    <property type="project" value="TreeGrafter"/>
</dbReference>
<keyword evidence="3" id="KW-1185">Reference proteome</keyword>
<dbReference type="InterPro" id="IPR029044">
    <property type="entry name" value="Nucleotide-diphossugar_trans"/>
</dbReference>
<dbReference type="EMBL" id="PGGM01000011">
    <property type="protein sequence ID" value="PSH61952.1"/>
    <property type="molecule type" value="Genomic_DNA"/>
</dbReference>
<dbReference type="SUPFAM" id="SSF53448">
    <property type="entry name" value="Nucleotide-diphospho-sugar transferases"/>
    <property type="match status" value="1"/>
</dbReference>
<keyword evidence="2" id="KW-0808">Transferase</keyword>
<dbReference type="GO" id="GO:0016740">
    <property type="term" value="F:transferase activity"/>
    <property type="evidence" value="ECO:0007669"/>
    <property type="project" value="UniProtKB-KW"/>
</dbReference>
<protein>
    <submittedName>
        <fullName evidence="2">Glycosyltransferase family 2 protein</fullName>
    </submittedName>
</protein>
<accession>A0A2P7B657</accession>
<dbReference type="Proteomes" id="UP000241764">
    <property type="component" value="Unassembled WGS sequence"/>
</dbReference>
<dbReference type="InterPro" id="IPR001173">
    <property type="entry name" value="Glyco_trans_2-like"/>
</dbReference>
<dbReference type="PANTHER" id="PTHR43685">
    <property type="entry name" value="GLYCOSYLTRANSFERASE"/>
    <property type="match status" value="1"/>
</dbReference>
<sequence>MKNSVHSVPLVSIIIPVKNGLPAFRSVIEMVSRQELDADFEVIVIDSGSKDGSKEVVPLDDPRFRLIEISPSEFGHGKTRNLGAAEAQGEFCAFLTHDATPVDERWLAELVRPLREDPEIAGVFGRHIAYSGASPFTRWELETHFEGLRLWPKVKIEDAREYARNLGLRQIYHFYSDNSSCLRKSVWQQIPYPDVDFAEDQLWAKQIVEAGYAKAFAWDAVVAHSHDYSIWERLQRSYDESRAFQRLFGYRLCETKKLALARALKTTMRDARLAIRHRWVLSHPLATLKMPFDNLARQIGHYLGSTKLDLAPGHVKLLSRDKQIQAK</sequence>
<dbReference type="OrthoDB" id="7265025at2"/>
<dbReference type="PANTHER" id="PTHR43685:SF13">
    <property type="entry name" value="O ANTIGEN BIOSYNTHESIS RHAMNOSYLTRANSFERASE RFBN"/>
    <property type="match status" value="1"/>
</dbReference>
<evidence type="ECO:0000313" key="3">
    <source>
        <dbReference type="Proteomes" id="UP000241764"/>
    </source>
</evidence>
<dbReference type="CDD" id="cd00761">
    <property type="entry name" value="Glyco_tranf_GTA_type"/>
    <property type="match status" value="1"/>
</dbReference>
<organism evidence="2 3">
    <name type="scientific">Phyllobacterium sophorae</name>
    <dbReference type="NCBI Taxonomy" id="1520277"/>
    <lineage>
        <taxon>Bacteria</taxon>
        <taxon>Pseudomonadati</taxon>
        <taxon>Pseudomonadota</taxon>
        <taxon>Alphaproteobacteria</taxon>
        <taxon>Hyphomicrobiales</taxon>
        <taxon>Phyllobacteriaceae</taxon>
        <taxon>Phyllobacterium</taxon>
    </lineage>
</organism>
<dbReference type="Gene3D" id="3.90.550.10">
    <property type="entry name" value="Spore Coat Polysaccharide Biosynthesis Protein SpsA, Chain A"/>
    <property type="match status" value="1"/>
</dbReference>
<dbReference type="Pfam" id="PF00535">
    <property type="entry name" value="Glycos_transf_2"/>
    <property type="match status" value="1"/>
</dbReference>
<proteinExistence type="predicted"/>
<dbReference type="InterPro" id="IPR050834">
    <property type="entry name" value="Glycosyltransf_2"/>
</dbReference>
<evidence type="ECO:0000313" key="2">
    <source>
        <dbReference type="EMBL" id="PSH61952.1"/>
    </source>
</evidence>
<comment type="caution">
    <text evidence="2">The sequence shown here is derived from an EMBL/GenBank/DDBJ whole genome shotgun (WGS) entry which is preliminary data.</text>
</comment>
<dbReference type="AlphaFoldDB" id="A0A2P7B657"/>
<feature type="domain" description="Glycosyltransferase 2-like" evidence="1">
    <location>
        <begin position="12"/>
        <end position="154"/>
    </location>
</feature>